<dbReference type="KEGG" id="bspl:114859812"/>
<dbReference type="GO" id="GO:0008270">
    <property type="term" value="F:zinc ion binding"/>
    <property type="evidence" value="ECO:0007669"/>
    <property type="project" value="UniProtKB-KW"/>
</dbReference>
<accession>A0A6P7N5X4</accession>
<dbReference type="InterPro" id="IPR018253">
    <property type="entry name" value="DnaJ_domain_CS"/>
</dbReference>
<dbReference type="GO" id="GO:0005634">
    <property type="term" value="C:nucleus"/>
    <property type="evidence" value="ECO:0007669"/>
    <property type="project" value="UniProtKB-ARBA"/>
</dbReference>
<dbReference type="Gene3D" id="2.10.230.10">
    <property type="entry name" value="Heat shock protein DnaJ, cysteine-rich domain"/>
    <property type="match status" value="1"/>
</dbReference>
<comment type="subcellular location">
    <subcellularLocation>
        <location evidence="2">Cytoplasm</location>
        <location evidence="2">Cytosol</location>
    </subcellularLocation>
    <subcellularLocation>
        <location evidence="1">Mitochondrion matrix</location>
    </subcellularLocation>
    <subcellularLocation>
        <location evidence="19">Postsynaptic cell membrane</location>
        <topology evidence="19">Peripheral membrane protein</topology>
    </subcellularLocation>
</comment>
<dbReference type="AlphaFoldDB" id="A0A6P7N5X4"/>
<evidence type="ECO:0000313" key="30">
    <source>
        <dbReference type="RefSeq" id="XP_029013640.1"/>
    </source>
</evidence>
<dbReference type="InterPro" id="IPR008971">
    <property type="entry name" value="HSP40/DnaJ_pept-bd"/>
</dbReference>
<evidence type="ECO:0000256" key="17">
    <source>
        <dbReference type="ARBA" id="ARBA00023186"/>
    </source>
</evidence>
<dbReference type="GO" id="GO:0005102">
    <property type="term" value="F:signaling receptor binding"/>
    <property type="evidence" value="ECO:0007669"/>
    <property type="project" value="UniProtKB-ARBA"/>
</dbReference>
<dbReference type="Pfam" id="PF01556">
    <property type="entry name" value="DnaJ_C"/>
    <property type="match status" value="1"/>
</dbReference>
<evidence type="ECO:0000256" key="20">
    <source>
        <dbReference type="ARBA" id="ARBA00058761"/>
    </source>
</evidence>
<evidence type="ECO:0000256" key="19">
    <source>
        <dbReference type="ARBA" id="ARBA00046309"/>
    </source>
</evidence>
<keyword evidence="15" id="KW-0496">Mitochondrion</keyword>
<evidence type="ECO:0000256" key="13">
    <source>
        <dbReference type="ARBA" id="ARBA00022990"/>
    </source>
</evidence>
<evidence type="ECO:0000256" key="11">
    <source>
        <dbReference type="ARBA" id="ARBA00022833"/>
    </source>
</evidence>
<keyword evidence="10 25" id="KW-0863">Zinc-finger</keyword>
<dbReference type="PROSITE" id="PS51188">
    <property type="entry name" value="ZF_CR"/>
    <property type="match status" value="1"/>
</dbReference>
<evidence type="ECO:0000259" key="28">
    <source>
        <dbReference type="PROSITE" id="PS51188"/>
    </source>
</evidence>
<keyword evidence="29" id="KW-1185">Reference proteome</keyword>
<protein>
    <recommendedName>
        <fullName evidence="22">DnaJ homolog subfamily A member 3, mitochondrial</fullName>
    </recommendedName>
    <alternativeName>
        <fullName evidence="24">DnaJ protein Tid-1</fullName>
    </alternativeName>
    <alternativeName>
        <fullName evidence="23">Tumorous imaginal discs protein Tid56 homolog</fullName>
    </alternativeName>
</protein>
<evidence type="ECO:0000256" key="8">
    <source>
        <dbReference type="ARBA" id="ARBA00022723"/>
    </source>
</evidence>
<evidence type="ECO:0000256" key="25">
    <source>
        <dbReference type="PROSITE-ProRule" id="PRU00546"/>
    </source>
</evidence>
<dbReference type="GO" id="GO:0009408">
    <property type="term" value="P:response to heat"/>
    <property type="evidence" value="ECO:0007669"/>
    <property type="project" value="InterPro"/>
</dbReference>
<evidence type="ECO:0000256" key="5">
    <source>
        <dbReference type="ARBA" id="ARBA00022490"/>
    </source>
</evidence>
<evidence type="ECO:0000256" key="14">
    <source>
        <dbReference type="ARBA" id="ARBA00023018"/>
    </source>
</evidence>
<sequence length="487" mass="52477">MASSVVRLTTRCLIGSFGSGHRGGYSLTVFFKRAGLCSAAVSQTHRGRTSFSLLTHRGHEDAVTLSGLTGPGFHHGPCTFFHTSSTVAKEQDFYEILGVSRAASQKDIKKAYYQLAKKFHPDTNPDEPEAKEKFARLAEAYETLSDAVKRKQYDTYGAAGFDPSGAGASQHYYRAGGASIDPEELFRKIFGEFTGGAGFGDAHSMFEETPTFVMELTFLEAAKGVTRDLRVNMEDSCPRCRGAGSEPGTKVSACHYCSGSGTETLATGPFVMRSACRRCGGRGSIVNTPCALCRGSGRTKRTQTLPVAVPAGVEDGQTVRLSVGQRDVLITFRVEKSPVFRRSGADIHSDLFISIAQAVLGGTATALGLHQTIRIVIPSGCQADQVIRLEGKGIRRMNSYSYGDHYVHIKVRVPNKLTRRQRSLLLSYAEEETDVQGTVTGVSRSAGGGSSTSGSGAKATGREEAQNTQQEPKEEGGFFSKLKKMWS</sequence>
<dbReference type="GO" id="GO:0007005">
    <property type="term" value="P:mitochondrion organization"/>
    <property type="evidence" value="ECO:0007669"/>
    <property type="project" value="TreeGrafter"/>
</dbReference>
<evidence type="ECO:0000256" key="4">
    <source>
        <dbReference type="ARBA" id="ARBA00022481"/>
    </source>
</evidence>
<feature type="region of interest" description="Disordered" evidence="26">
    <location>
        <begin position="437"/>
        <end position="487"/>
    </location>
</feature>
<evidence type="ECO:0000256" key="2">
    <source>
        <dbReference type="ARBA" id="ARBA00004514"/>
    </source>
</evidence>
<dbReference type="HAMAP" id="MF_01152">
    <property type="entry name" value="DnaJ"/>
    <property type="match status" value="1"/>
</dbReference>
<evidence type="ECO:0000256" key="16">
    <source>
        <dbReference type="ARBA" id="ARBA00023136"/>
    </source>
</evidence>
<dbReference type="FunFam" id="1.10.287.110:FF:000025">
    <property type="entry name" value="dnaJ homolog subfamily A member 3, mitochondrial isoform X2"/>
    <property type="match status" value="1"/>
</dbReference>
<keyword evidence="7" id="KW-0053">Apoptosis</keyword>
<dbReference type="GO" id="GO:0006915">
    <property type="term" value="P:apoptotic process"/>
    <property type="evidence" value="ECO:0007669"/>
    <property type="project" value="UniProtKB-KW"/>
</dbReference>
<evidence type="ECO:0000256" key="21">
    <source>
        <dbReference type="ARBA" id="ARBA00063025"/>
    </source>
</evidence>
<dbReference type="InParanoid" id="A0A6P7N5X4"/>
<dbReference type="GO" id="GO:0043066">
    <property type="term" value="P:negative regulation of apoptotic process"/>
    <property type="evidence" value="ECO:0007669"/>
    <property type="project" value="TreeGrafter"/>
</dbReference>
<dbReference type="RefSeq" id="XP_029013640.1">
    <property type="nucleotide sequence ID" value="XM_029157807.3"/>
</dbReference>
<keyword evidence="17" id="KW-0143">Chaperone</keyword>
<dbReference type="Proteomes" id="UP000515150">
    <property type="component" value="Chromosome 1"/>
</dbReference>
<dbReference type="SUPFAM" id="SSF57938">
    <property type="entry name" value="DnaJ/Hsp40 cysteine-rich domain"/>
    <property type="match status" value="1"/>
</dbReference>
<dbReference type="PANTHER" id="PTHR44145:SF3">
    <property type="entry name" value="DNAJ HOMOLOG SUBFAMILY A MEMBER 3, MITOCHONDRIAL"/>
    <property type="match status" value="1"/>
</dbReference>
<dbReference type="CDD" id="cd06257">
    <property type="entry name" value="DnaJ"/>
    <property type="match status" value="1"/>
</dbReference>
<keyword evidence="11 25" id="KW-0862">Zinc</keyword>
<proteinExistence type="inferred from homology"/>
<feature type="compositionally biased region" description="Basic and acidic residues" evidence="26">
    <location>
        <begin position="460"/>
        <end position="476"/>
    </location>
</feature>
<dbReference type="GO" id="GO:0006457">
    <property type="term" value="P:protein folding"/>
    <property type="evidence" value="ECO:0007669"/>
    <property type="project" value="InterPro"/>
</dbReference>
<evidence type="ECO:0000256" key="26">
    <source>
        <dbReference type="SAM" id="MobiDB-lite"/>
    </source>
</evidence>
<dbReference type="InterPro" id="IPR036869">
    <property type="entry name" value="J_dom_sf"/>
</dbReference>
<evidence type="ECO:0000256" key="7">
    <source>
        <dbReference type="ARBA" id="ARBA00022703"/>
    </source>
</evidence>
<keyword evidence="6" id="KW-0597">Phosphoprotein</keyword>
<evidence type="ECO:0000256" key="1">
    <source>
        <dbReference type="ARBA" id="ARBA00004305"/>
    </source>
</evidence>
<dbReference type="CDD" id="cd10719">
    <property type="entry name" value="DnaJ_zf"/>
    <property type="match status" value="1"/>
</dbReference>
<dbReference type="PRINTS" id="PR00625">
    <property type="entry name" value="JDOMAIN"/>
</dbReference>
<keyword evidence="18" id="KW-0628">Postsynaptic cell membrane</keyword>
<dbReference type="Pfam" id="PF00226">
    <property type="entry name" value="DnaJ"/>
    <property type="match status" value="1"/>
</dbReference>
<dbReference type="GO" id="GO:0031072">
    <property type="term" value="F:heat shock protein binding"/>
    <property type="evidence" value="ECO:0007669"/>
    <property type="project" value="InterPro"/>
</dbReference>
<dbReference type="InterPro" id="IPR002939">
    <property type="entry name" value="DnaJ_C"/>
</dbReference>
<dbReference type="InterPro" id="IPR051938">
    <property type="entry name" value="Apopto_cytoskel_mod"/>
</dbReference>
<keyword evidence="13" id="KW-0007">Acetylation</keyword>
<name>A0A6P7N5X4_BETSP</name>
<dbReference type="GO" id="GO:0007528">
    <property type="term" value="P:neuromuscular junction development"/>
    <property type="evidence" value="ECO:0007669"/>
    <property type="project" value="UniProtKB-ARBA"/>
</dbReference>
<dbReference type="InterPro" id="IPR001623">
    <property type="entry name" value="DnaJ_domain"/>
</dbReference>
<comment type="subunit">
    <text evidence="21">Interacts with JAK2, HSPA9B and IFN-gammaR2 chain. Interacts with Ras GTPase-activating protein 1 (RASA1). Isoform 2 interacts with MUSK (via the cytoplasmic domain).</text>
</comment>
<keyword evidence="14" id="KW-0770">Synapse</keyword>
<evidence type="ECO:0000256" key="15">
    <source>
        <dbReference type="ARBA" id="ARBA00023128"/>
    </source>
</evidence>
<dbReference type="GO" id="GO:0005829">
    <property type="term" value="C:cytosol"/>
    <property type="evidence" value="ECO:0007669"/>
    <property type="project" value="UniProtKB-SubCell"/>
</dbReference>
<evidence type="ECO:0000256" key="3">
    <source>
        <dbReference type="ARBA" id="ARBA00022475"/>
    </source>
</evidence>
<dbReference type="GO" id="GO:0002682">
    <property type="term" value="P:regulation of immune system process"/>
    <property type="evidence" value="ECO:0007669"/>
    <property type="project" value="UniProtKB-ARBA"/>
</dbReference>
<evidence type="ECO:0000256" key="12">
    <source>
        <dbReference type="ARBA" id="ARBA00022946"/>
    </source>
</evidence>
<evidence type="ECO:0000256" key="22">
    <source>
        <dbReference type="ARBA" id="ARBA00073672"/>
    </source>
</evidence>
<keyword evidence="8 25" id="KW-0479">Metal-binding</keyword>
<evidence type="ECO:0000256" key="18">
    <source>
        <dbReference type="ARBA" id="ARBA00023257"/>
    </source>
</evidence>
<evidence type="ECO:0000256" key="23">
    <source>
        <dbReference type="ARBA" id="ARBA00076397"/>
    </source>
</evidence>
<dbReference type="FunFam" id="2.10.230.10:FF:000003">
    <property type="entry name" value="dnaJ homolog subfamily A member 3, mitochondrial"/>
    <property type="match status" value="1"/>
</dbReference>
<dbReference type="InterPro" id="IPR001305">
    <property type="entry name" value="HSP_DnaJ_Cys-rich_dom"/>
</dbReference>
<dbReference type="GeneID" id="114859812"/>
<dbReference type="InterPro" id="IPR036410">
    <property type="entry name" value="HSP_DnaJ_Cys-rich_dom_sf"/>
</dbReference>
<dbReference type="GO" id="GO:0002376">
    <property type="term" value="P:immune system process"/>
    <property type="evidence" value="ECO:0007669"/>
    <property type="project" value="UniProtKB-ARBA"/>
</dbReference>
<evidence type="ECO:0000256" key="6">
    <source>
        <dbReference type="ARBA" id="ARBA00022553"/>
    </source>
</evidence>
<dbReference type="GO" id="GO:0005759">
    <property type="term" value="C:mitochondrial matrix"/>
    <property type="evidence" value="ECO:0007669"/>
    <property type="project" value="UniProtKB-SubCell"/>
</dbReference>
<dbReference type="SUPFAM" id="SSF46565">
    <property type="entry name" value="Chaperone J-domain"/>
    <property type="match status" value="1"/>
</dbReference>
<dbReference type="FunFam" id="2.60.260.20:FF:000005">
    <property type="entry name" value="Chaperone protein dnaJ 1, mitochondrial"/>
    <property type="match status" value="1"/>
</dbReference>
<evidence type="ECO:0000256" key="24">
    <source>
        <dbReference type="ARBA" id="ARBA00081755"/>
    </source>
</evidence>
<dbReference type="GO" id="GO:0051082">
    <property type="term" value="F:unfolded protein binding"/>
    <property type="evidence" value="ECO:0007669"/>
    <property type="project" value="InterPro"/>
</dbReference>
<keyword evidence="4" id="KW-0488">Methylation</keyword>
<keyword evidence="12" id="KW-0809">Transit peptide</keyword>
<dbReference type="OrthoDB" id="10256793at2759"/>
<evidence type="ECO:0000256" key="10">
    <source>
        <dbReference type="ARBA" id="ARBA00022771"/>
    </source>
</evidence>
<keyword evidence="5" id="KW-0963">Cytoplasm</keyword>
<dbReference type="Gene3D" id="2.60.260.20">
    <property type="entry name" value="Urease metallochaperone UreE, N-terminal domain"/>
    <property type="match status" value="2"/>
</dbReference>
<dbReference type="GO" id="GO:0005524">
    <property type="term" value="F:ATP binding"/>
    <property type="evidence" value="ECO:0007669"/>
    <property type="project" value="InterPro"/>
</dbReference>
<keyword evidence="3" id="KW-1003">Cell membrane</keyword>
<dbReference type="GO" id="GO:0019901">
    <property type="term" value="F:protein kinase binding"/>
    <property type="evidence" value="ECO:0007669"/>
    <property type="project" value="UniProtKB-ARBA"/>
</dbReference>
<organism evidence="29 30">
    <name type="scientific">Betta splendens</name>
    <name type="common">Siamese fighting fish</name>
    <dbReference type="NCBI Taxonomy" id="158456"/>
    <lineage>
        <taxon>Eukaryota</taxon>
        <taxon>Metazoa</taxon>
        <taxon>Chordata</taxon>
        <taxon>Craniata</taxon>
        <taxon>Vertebrata</taxon>
        <taxon>Euteleostomi</taxon>
        <taxon>Actinopterygii</taxon>
        <taxon>Neopterygii</taxon>
        <taxon>Teleostei</taxon>
        <taxon>Neoteleostei</taxon>
        <taxon>Acanthomorphata</taxon>
        <taxon>Anabantaria</taxon>
        <taxon>Anabantiformes</taxon>
        <taxon>Anabantoidei</taxon>
        <taxon>Osphronemidae</taxon>
        <taxon>Betta</taxon>
    </lineage>
</organism>
<keyword evidence="16" id="KW-0472">Membrane</keyword>
<dbReference type="InterPro" id="IPR012724">
    <property type="entry name" value="DnaJ"/>
</dbReference>
<feature type="domain" description="CR-type" evidence="28">
    <location>
        <begin position="224"/>
        <end position="302"/>
    </location>
</feature>
<comment type="function">
    <text evidence="20">Modulates apoptotic signal transduction or effector structures within the mitochondrial matrix. Affect cytochrome C release from the mitochondria and caspase 3 activation, but not caspase 8 activation. Isoform 1 increases apoptosis triggered by both TNF and the DNA-damaging agent mytomycin C; in sharp contrast, isoform 2 suppresses apoptosis. Can modulate IFN-gamma-mediated transcriptional activity. Isoform 2 may play a role in neuromuscular junction development as an effector of the MUSK signaling pathway.</text>
</comment>
<dbReference type="PANTHER" id="PTHR44145">
    <property type="entry name" value="DNAJ HOMOLOG SUBFAMILY A MEMBER 3, MITOCHONDRIAL"/>
    <property type="match status" value="1"/>
</dbReference>
<dbReference type="GO" id="GO:0042127">
    <property type="term" value="P:regulation of cell population proliferation"/>
    <property type="evidence" value="ECO:0007669"/>
    <property type="project" value="UniProtKB-ARBA"/>
</dbReference>
<dbReference type="SUPFAM" id="SSF49493">
    <property type="entry name" value="HSP40/DnaJ peptide-binding domain"/>
    <property type="match status" value="1"/>
</dbReference>
<feature type="domain" description="J" evidence="27">
    <location>
        <begin position="92"/>
        <end position="157"/>
    </location>
</feature>
<dbReference type="Gene3D" id="1.10.287.110">
    <property type="entry name" value="DnaJ domain"/>
    <property type="match status" value="1"/>
</dbReference>
<evidence type="ECO:0000256" key="9">
    <source>
        <dbReference type="ARBA" id="ARBA00022737"/>
    </source>
</evidence>
<dbReference type="SMART" id="SM00271">
    <property type="entry name" value="DnaJ"/>
    <property type="match status" value="1"/>
</dbReference>
<dbReference type="Pfam" id="PF00684">
    <property type="entry name" value="DnaJ_CXXCXGXG"/>
    <property type="match status" value="1"/>
</dbReference>
<dbReference type="CDD" id="cd10747">
    <property type="entry name" value="DnaJ_C"/>
    <property type="match status" value="1"/>
</dbReference>
<evidence type="ECO:0000313" key="29">
    <source>
        <dbReference type="Proteomes" id="UP000515150"/>
    </source>
</evidence>
<gene>
    <name evidence="30" type="primary">LOC114859812</name>
</gene>
<dbReference type="GO" id="GO:0045211">
    <property type="term" value="C:postsynaptic membrane"/>
    <property type="evidence" value="ECO:0007669"/>
    <property type="project" value="UniProtKB-SubCell"/>
</dbReference>
<reference evidence="30" key="1">
    <citation type="submission" date="2025-08" db="UniProtKB">
        <authorList>
            <consortium name="RefSeq"/>
        </authorList>
    </citation>
    <scope>IDENTIFICATION</scope>
</reference>
<evidence type="ECO:0000259" key="27">
    <source>
        <dbReference type="PROSITE" id="PS50076"/>
    </source>
</evidence>
<feature type="zinc finger region" description="CR-type" evidence="25">
    <location>
        <begin position="224"/>
        <end position="302"/>
    </location>
</feature>
<dbReference type="PROSITE" id="PS50076">
    <property type="entry name" value="DNAJ_2"/>
    <property type="match status" value="1"/>
</dbReference>
<keyword evidence="9" id="KW-0677">Repeat</keyword>
<dbReference type="PROSITE" id="PS00636">
    <property type="entry name" value="DNAJ_1"/>
    <property type="match status" value="1"/>
</dbReference>